<dbReference type="Pfam" id="PF09855">
    <property type="entry name" value="Zn_ribbon_13"/>
    <property type="match status" value="1"/>
</dbReference>
<gene>
    <name evidence="1" type="ORF">BFS35_003510</name>
</gene>
<dbReference type="EMBL" id="MJBI02000001">
    <property type="protein sequence ID" value="RAI82763.1"/>
    <property type="molecule type" value="Genomic_DNA"/>
</dbReference>
<evidence type="ECO:0000313" key="1">
    <source>
        <dbReference type="EMBL" id="RAI82763.1"/>
    </source>
</evidence>
<dbReference type="Proteomes" id="UP000229523">
    <property type="component" value="Unassembled WGS sequence"/>
</dbReference>
<name>A0A2G5NS88_9STAP</name>
<dbReference type="OrthoDB" id="6293663at2"/>
<comment type="caution">
    <text evidence="1">The sequence shown here is derived from an EMBL/GenBank/DDBJ whole genome shotgun (WGS) entry which is preliminary data.</text>
</comment>
<proteinExistence type="predicted"/>
<organism evidence="1 2">
    <name type="scientific">Macrococcoides goetzii</name>
    <dbReference type="NCBI Taxonomy" id="1891097"/>
    <lineage>
        <taxon>Bacteria</taxon>
        <taxon>Bacillati</taxon>
        <taxon>Bacillota</taxon>
        <taxon>Bacilli</taxon>
        <taxon>Bacillales</taxon>
        <taxon>Staphylococcaceae</taxon>
        <taxon>Macrococcoides</taxon>
    </lineage>
</organism>
<keyword evidence="2" id="KW-1185">Reference proteome</keyword>
<reference evidence="1 2" key="1">
    <citation type="journal article" date="2018" name="Front. Microbiol.">
        <title>Description and Comparative Genomics of Macrococcus caseolyticus subsp. hominis subsp. nov., Macrococcus goetzii sp. nov., Macrococcus epidermidis sp. nov., and Macrococcus bohemicus sp. nov., Novel Macrococci From Human Clinical Material With Virulence Potential and Suspected Uptake of Foreign DNA by Natural Transformation.</title>
        <authorList>
            <person name="Maslanova I."/>
            <person name="Wertheimer Z."/>
            <person name="Sedlacek I."/>
            <person name="Svec P."/>
            <person name="Indrakova A."/>
            <person name="Kovarovic V."/>
            <person name="Schumann P."/>
            <person name="Sproer C."/>
            <person name="Kralova S."/>
            <person name="Sedo O."/>
            <person name="Kristofova L."/>
            <person name="Vrbovska V."/>
            <person name="Fuzik T."/>
            <person name="Petras P."/>
            <person name="Zdrahal Z."/>
            <person name="Ruzickova V."/>
            <person name="Doskar J."/>
            <person name="Pantucek R."/>
        </authorList>
    </citation>
    <scope>NUCLEOTIDE SEQUENCE [LARGE SCALE GENOMIC DNA]</scope>
    <source>
        <strain evidence="1 2">CCM 4927</strain>
    </source>
</reference>
<sequence>MERAEGCVKCGTKETTVKNVSMAGSGLSKIFDIEHNNFVAISCNNCGYTEFYKDKGNSTANIIDLFFS</sequence>
<accession>A0A2G5NS88</accession>
<dbReference type="AlphaFoldDB" id="A0A2G5NS88"/>
<dbReference type="InterPro" id="IPR018652">
    <property type="entry name" value="DUF2082_NA-bd_Znr"/>
</dbReference>
<dbReference type="RefSeq" id="WP_099577797.1">
    <property type="nucleotide sequence ID" value="NZ_MJBI02000001.1"/>
</dbReference>
<evidence type="ECO:0000313" key="2">
    <source>
        <dbReference type="Proteomes" id="UP000229523"/>
    </source>
</evidence>
<protein>
    <submittedName>
        <fullName evidence="1">Uncharacterized protein</fullName>
    </submittedName>
</protein>